<dbReference type="SUPFAM" id="SSF54292">
    <property type="entry name" value="2Fe-2S ferredoxin-like"/>
    <property type="match status" value="1"/>
</dbReference>
<dbReference type="InterPro" id="IPR036010">
    <property type="entry name" value="2Fe-2S_ferredoxin-like_sf"/>
</dbReference>
<dbReference type="RefSeq" id="WP_069939581.1">
    <property type="nucleotide sequence ID" value="NZ_MAMP01000024.1"/>
</dbReference>
<dbReference type="Gene3D" id="3.10.20.30">
    <property type="match status" value="1"/>
</dbReference>
<feature type="domain" description="2Fe-2S ferredoxin-type" evidence="1">
    <location>
        <begin position="41"/>
        <end position="122"/>
    </location>
</feature>
<dbReference type="AlphaFoldDB" id="A0A1E7DL77"/>
<evidence type="ECO:0000259" key="1">
    <source>
        <dbReference type="PROSITE" id="PS51085"/>
    </source>
</evidence>
<comment type="caution">
    <text evidence="2">The sequence shown here is derived from an EMBL/GenBank/DDBJ whole genome shotgun (WGS) entry which is preliminary data.</text>
</comment>
<dbReference type="OrthoDB" id="9807864at2"/>
<dbReference type="EMBL" id="MAMP01000024">
    <property type="protein sequence ID" value="OES43803.1"/>
    <property type="molecule type" value="Genomic_DNA"/>
</dbReference>
<proteinExistence type="predicted"/>
<dbReference type="Proteomes" id="UP000095658">
    <property type="component" value="Unassembled WGS sequence"/>
</dbReference>
<dbReference type="InterPro" id="IPR006058">
    <property type="entry name" value="2Fe2S_fd_BS"/>
</dbReference>
<dbReference type="PROSITE" id="PS51085">
    <property type="entry name" value="2FE2S_FER_2"/>
    <property type="match status" value="1"/>
</dbReference>
<gene>
    <name evidence="2" type="ORF">BA724_11950</name>
</gene>
<evidence type="ECO:0000313" key="2">
    <source>
        <dbReference type="EMBL" id="OES43803.1"/>
    </source>
</evidence>
<dbReference type="GO" id="GO:0051537">
    <property type="term" value="F:2 iron, 2 sulfur cluster binding"/>
    <property type="evidence" value="ECO:0007669"/>
    <property type="project" value="InterPro"/>
</dbReference>
<dbReference type="STRING" id="1714016.BA724_11950"/>
<accession>A0A1E7DL77</accession>
<name>A0A1E7DL77_9BACI</name>
<dbReference type="PROSITE" id="PS00197">
    <property type="entry name" value="2FE2S_FER_1"/>
    <property type="match status" value="1"/>
</dbReference>
<dbReference type="Pfam" id="PF00111">
    <property type="entry name" value="Fer2"/>
    <property type="match status" value="1"/>
</dbReference>
<protein>
    <recommendedName>
        <fullName evidence="1">2Fe-2S ferredoxin-type domain-containing protein</fullName>
    </recommendedName>
</protein>
<keyword evidence="3" id="KW-1185">Reference proteome</keyword>
<dbReference type="CDD" id="cd00207">
    <property type="entry name" value="fer2"/>
    <property type="match status" value="1"/>
</dbReference>
<dbReference type="InterPro" id="IPR001041">
    <property type="entry name" value="2Fe-2S_ferredoxin-type"/>
</dbReference>
<organism evidence="2 3">
    <name type="scientific">Domibacillus iocasae</name>
    <dbReference type="NCBI Taxonomy" id="1714016"/>
    <lineage>
        <taxon>Bacteria</taxon>
        <taxon>Bacillati</taxon>
        <taxon>Bacillota</taxon>
        <taxon>Bacilli</taxon>
        <taxon>Bacillales</taxon>
        <taxon>Bacillaceae</taxon>
        <taxon>Domibacillus</taxon>
    </lineage>
</organism>
<sequence>MNKNWTVGSLIPGKEARFISEKPPVRSAEVKRQKTEMPQQAIVELRQGNTSCSVPVSSGTTLLDAALKQECGIQYKCRKGTCGQCAVEIVSGTSYLLGKNEAEQKKLGSSTLRLACQSVINV</sequence>
<reference evidence="2 3" key="1">
    <citation type="submission" date="2016-06" db="EMBL/GenBank/DDBJ databases">
        <title>Domibacillus iocasae genome sequencing.</title>
        <authorList>
            <person name="Verma A."/>
            <person name="Pal Y."/>
            <person name="Ojha A.K."/>
            <person name="Krishnamurthi S."/>
        </authorList>
    </citation>
    <scope>NUCLEOTIDE SEQUENCE [LARGE SCALE GENOMIC DNA]</scope>
    <source>
        <strain evidence="2 3">DSM 29979</strain>
    </source>
</reference>
<evidence type="ECO:0000313" key="3">
    <source>
        <dbReference type="Proteomes" id="UP000095658"/>
    </source>
</evidence>
<dbReference type="InterPro" id="IPR012675">
    <property type="entry name" value="Beta-grasp_dom_sf"/>
</dbReference>